<name>A0A369JGD1_HYPMA</name>
<reference evidence="1" key="1">
    <citation type="submission" date="2018-04" db="EMBL/GenBank/DDBJ databases">
        <title>Whole genome sequencing of Hypsizygus marmoreus.</title>
        <authorList>
            <person name="Choi I.-G."/>
            <person name="Min B."/>
            <person name="Kim J.-G."/>
            <person name="Kim S."/>
            <person name="Oh Y.-L."/>
            <person name="Kong W.-S."/>
            <person name="Park H."/>
            <person name="Jeong J."/>
            <person name="Song E.-S."/>
        </authorList>
    </citation>
    <scope>NUCLEOTIDE SEQUENCE [LARGE SCALE GENOMIC DNA]</scope>
    <source>
        <strain evidence="1">51987-8</strain>
    </source>
</reference>
<gene>
    <name evidence="1" type="ORF">Hypma_013278</name>
</gene>
<accession>A0A369JGD1</accession>
<dbReference type="AlphaFoldDB" id="A0A369JGD1"/>
<dbReference type="InParanoid" id="A0A369JGD1"/>
<dbReference type="EMBL" id="LUEZ02000077">
    <property type="protein sequence ID" value="RDB19647.1"/>
    <property type="molecule type" value="Genomic_DNA"/>
</dbReference>
<sequence>MVTYPGPPPQSPVVGAFAYSRNMARAIPDRIPTIFAPRTLRRVSARVLRGQQVRWINRGRMLPHQRRPLNERSVLTLSPLHISTT</sequence>
<dbReference type="Proteomes" id="UP000076154">
    <property type="component" value="Unassembled WGS sequence"/>
</dbReference>
<protein>
    <submittedName>
        <fullName evidence="1">Uncharacterized protein</fullName>
    </submittedName>
</protein>
<organism evidence="1 2">
    <name type="scientific">Hypsizygus marmoreus</name>
    <name type="common">White beech mushroom</name>
    <name type="synonym">Agaricus marmoreus</name>
    <dbReference type="NCBI Taxonomy" id="39966"/>
    <lineage>
        <taxon>Eukaryota</taxon>
        <taxon>Fungi</taxon>
        <taxon>Dikarya</taxon>
        <taxon>Basidiomycota</taxon>
        <taxon>Agaricomycotina</taxon>
        <taxon>Agaricomycetes</taxon>
        <taxon>Agaricomycetidae</taxon>
        <taxon>Agaricales</taxon>
        <taxon>Tricholomatineae</taxon>
        <taxon>Lyophyllaceae</taxon>
        <taxon>Hypsizygus</taxon>
    </lineage>
</organism>
<evidence type="ECO:0000313" key="1">
    <source>
        <dbReference type="EMBL" id="RDB19647.1"/>
    </source>
</evidence>
<keyword evidence="2" id="KW-1185">Reference proteome</keyword>
<evidence type="ECO:0000313" key="2">
    <source>
        <dbReference type="Proteomes" id="UP000076154"/>
    </source>
</evidence>
<comment type="caution">
    <text evidence="1">The sequence shown here is derived from an EMBL/GenBank/DDBJ whole genome shotgun (WGS) entry which is preliminary data.</text>
</comment>
<proteinExistence type="predicted"/>